<accession>A0ABQ2IQA6</accession>
<evidence type="ECO:0000313" key="3">
    <source>
        <dbReference type="EMBL" id="GGN23972.1"/>
    </source>
</evidence>
<feature type="signal peptide" evidence="2">
    <location>
        <begin position="1"/>
        <end position="22"/>
    </location>
</feature>
<sequence>MRLTTRHALVVAALALTGVTSAAPLAFASGDGGYGSVDCIQTPSAACDIAAGTRPNRPTLNGQQPIGTYDDSTATESEFGCRYVPVDYPAPSGPSPEPGGWFMVLCSPDGKDPDSHGPVWVPAGASTPPTLSPEQVAQMARKQLRLPAPAITASPSGTQLVHLPTWLWLSAGWTDSAATASVPGVSVTATATPVTVSWSMGDGTIVTCTGPGTRYQADADPKASSPDCGHTYRRSSAREPGQAFAVSATVHWTVSWSGAGQSGTFPDLTTTNSTTLRVAESHALNNGSR</sequence>
<dbReference type="EMBL" id="BMNC01000019">
    <property type="protein sequence ID" value="GGN23972.1"/>
    <property type="molecule type" value="Genomic_DNA"/>
</dbReference>
<comment type="caution">
    <text evidence="3">The sequence shown here is derived from an EMBL/GenBank/DDBJ whole genome shotgun (WGS) entry which is preliminary data.</text>
</comment>
<evidence type="ECO:0000256" key="2">
    <source>
        <dbReference type="SAM" id="SignalP"/>
    </source>
</evidence>
<proteinExistence type="predicted"/>
<organism evidence="3 4">
    <name type="scientific">Lentzea pudingi</name>
    <dbReference type="NCBI Taxonomy" id="1789439"/>
    <lineage>
        <taxon>Bacteria</taxon>
        <taxon>Bacillati</taxon>
        <taxon>Actinomycetota</taxon>
        <taxon>Actinomycetes</taxon>
        <taxon>Pseudonocardiales</taxon>
        <taxon>Pseudonocardiaceae</taxon>
        <taxon>Lentzea</taxon>
    </lineage>
</organism>
<evidence type="ECO:0000256" key="1">
    <source>
        <dbReference type="SAM" id="MobiDB-lite"/>
    </source>
</evidence>
<name>A0ABQ2IQA6_9PSEU</name>
<feature type="chain" id="PRO_5045751875" evidence="2">
    <location>
        <begin position="23"/>
        <end position="289"/>
    </location>
</feature>
<evidence type="ECO:0000313" key="4">
    <source>
        <dbReference type="Proteomes" id="UP000597656"/>
    </source>
</evidence>
<keyword evidence="2" id="KW-0732">Signal</keyword>
<protein>
    <submittedName>
        <fullName evidence="3">ATP/GTP-binding protein</fullName>
    </submittedName>
</protein>
<reference evidence="4" key="1">
    <citation type="journal article" date="2019" name="Int. J. Syst. Evol. Microbiol.">
        <title>The Global Catalogue of Microorganisms (GCM) 10K type strain sequencing project: providing services to taxonomists for standard genome sequencing and annotation.</title>
        <authorList>
            <consortium name="The Broad Institute Genomics Platform"/>
            <consortium name="The Broad Institute Genome Sequencing Center for Infectious Disease"/>
            <person name="Wu L."/>
            <person name="Ma J."/>
        </authorList>
    </citation>
    <scope>NUCLEOTIDE SEQUENCE [LARGE SCALE GENOMIC DNA]</scope>
    <source>
        <strain evidence="4">CGMCC 4.7319</strain>
    </source>
</reference>
<keyword evidence="4" id="KW-1185">Reference proteome</keyword>
<gene>
    <name evidence="3" type="ORF">GCM10011609_77150</name>
</gene>
<feature type="region of interest" description="Disordered" evidence="1">
    <location>
        <begin position="217"/>
        <end position="237"/>
    </location>
</feature>
<dbReference type="Proteomes" id="UP000597656">
    <property type="component" value="Unassembled WGS sequence"/>
</dbReference>